<sequence>MKSKLKGIEMRYELEEEALLREKRLVMESEDEVFRQKKQSLSYLDELADKANYYLREFFEDPSDLHQTFQMIEATKDEVLSACQQEQFELDRRIEVIDQECQKNRFRYERELLDIGNEASC</sequence>
<comment type="caution">
    <text evidence="1">The sequence shown here is derived from an EMBL/GenBank/DDBJ whole genome shotgun (WGS) entry which is preliminary data.</text>
</comment>
<evidence type="ECO:0000313" key="1">
    <source>
        <dbReference type="EMBL" id="MBP1041991.1"/>
    </source>
</evidence>
<organism evidence="1 2">
    <name type="scientific">Vagococcus allomyrinae</name>
    <dbReference type="NCBI Taxonomy" id="2794353"/>
    <lineage>
        <taxon>Bacteria</taxon>
        <taxon>Bacillati</taxon>
        <taxon>Bacillota</taxon>
        <taxon>Bacilli</taxon>
        <taxon>Lactobacillales</taxon>
        <taxon>Enterococcaceae</taxon>
        <taxon>Vagococcus</taxon>
    </lineage>
</organism>
<proteinExistence type="predicted"/>
<keyword evidence="2" id="KW-1185">Reference proteome</keyword>
<gene>
    <name evidence="1" type="ORF">I6N95_13300</name>
</gene>
<evidence type="ECO:0000313" key="2">
    <source>
        <dbReference type="Proteomes" id="UP000674938"/>
    </source>
</evidence>
<accession>A0A940PEF0</accession>
<dbReference type="AlphaFoldDB" id="A0A940PEF0"/>
<dbReference type="EMBL" id="JAEEGA010000008">
    <property type="protein sequence ID" value="MBP1041991.1"/>
    <property type="molecule type" value="Genomic_DNA"/>
</dbReference>
<name>A0A940PEF0_9ENTE</name>
<protein>
    <submittedName>
        <fullName evidence="1">Uncharacterized protein</fullName>
    </submittedName>
</protein>
<dbReference type="RefSeq" id="WP_209528743.1">
    <property type="nucleotide sequence ID" value="NZ_JAEEGA010000008.1"/>
</dbReference>
<reference evidence="1" key="1">
    <citation type="submission" date="2020-12" db="EMBL/GenBank/DDBJ databases">
        <title>Vagococcus allomyrinae sp. nov. and Enterococcus lavae sp. nov., isolated from the larvae of Allomyrina dichotoma.</title>
        <authorList>
            <person name="Lee S.D."/>
        </authorList>
    </citation>
    <scope>NUCLEOTIDE SEQUENCE</scope>
    <source>
        <strain evidence="1">BWB3-3</strain>
    </source>
</reference>
<dbReference type="Proteomes" id="UP000674938">
    <property type="component" value="Unassembled WGS sequence"/>
</dbReference>